<accession>A0A6P9A1Z8</accession>
<dbReference type="InParanoid" id="A0A6P9A1Z8"/>
<organism evidence="3">
    <name type="scientific">Thrips palmi</name>
    <name type="common">Melon thrips</name>
    <dbReference type="NCBI Taxonomy" id="161013"/>
    <lineage>
        <taxon>Eukaryota</taxon>
        <taxon>Metazoa</taxon>
        <taxon>Ecdysozoa</taxon>
        <taxon>Arthropoda</taxon>
        <taxon>Hexapoda</taxon>
        <taxon>Insecta</taxon>
        <taxon>Pterygota</taxon>
        <taxon>Neoptera</taxon>
        <taxon>Paraneoptera</taxon>
        <taxon>Thysanoptera</taxon>
        <taxon>Terebrantia</taxon>
        <taxon>Thripoidea</taxon>
        <taxon>Thripidae</taxon>
        <taxon>Thrips</taxon>
    </lineage>
</organism>
<evidence type="ECO:0000313" key="2">
    <source>
        <dbReference type="Proteomes" id="UP000515158"/>
    </source>
</evidence>
<keyword evidence="2" id="KW-1185">Reference proteome</keyword>
<dbReference type="AlphaFoldDB" id="A0A6P9A1Z8"/>
<evidence type="ECO:0000256" key="1">
    <source>
        <dbReference type="SAM" id="Phobius"/>
    </source>
</evidence>
<dbReference type="RefSeq" id="XP_034251823.1">
    <property type="nucleotide sequence ID" value="XM_034395932.1"/>
</dbReference>
<reference evidence="3" key="1">
    <citation type="submission" date="2025-08" db="UniProtKB">
        <authorList>
            <consortium name="RefSeq"/>
        </authorList>
    </citation>
    <scope>IDENTIFICATION</scope>
    <source>
        <tissue evidence="3">Total insect</tissue>
    </source>
</reference>
<sequence>MLTDGATLLDVLPLDAAPVWRDRRDHRVLLHAPAAKSLTIGTTCPILLQSSLRRSRVQVKSFSLRVLHAHGQESKVDTGVVHFLSRQRSLRGLLLFLSWGYNTAILATIASLSSLRKLHMLLDEGKRYRQHTRYNGELAGGLPELRELRVYALDHWTLNRRSFPGLVGDLARGARALRVLEVDLPSAADRDAVLQLRGLEHVHLHVFKDAERPQSTADVVREAFAFLFQMDTTALQSVAIWLGPGAANVNWLAELTQSRKVAQEFLASMPHVLFDVFYGRTTKTNDWYREIINRLEKNRPADAVCLFRYPKLN</sequence>
<protein>
    <submittedName>
        <fullName evidence="3">Uncharacterized protein LOC117651679</fullName>
    </submittedName>
</protein>
<keyword evidence="1" id="KW-1133">Transmembrane helix</keyword>
<dbReference type="Proteomes" id="UP000515158">
    <property type="component" value="Unplaced"/>
</dbReference>
<gene>
    <name evidence="3" type="primary">LOC117651679</name>
</gene>
<proteinExistence type="predicted"/>
<keyword evidence="1" id="KW-0472">Membrane</keyword>
<dbReference type="KEGG" id="tpal:117651679"/>
<evidence type="ECO:0000313" key="3">
    <source>
        <dbReference type="RefSeq" id="XP_034251823.1"/>
    </source>
</evidence>
<name>A0A6P9A1Z8_THRPL</name>
<feature type="transmembrane region" description="Helical" evidence="1">
    <location>
        <begin position="93"/>
        <end position="112"/>
    </location>
</feature>
<keyword evidence="1" id="KW-0812">Transmembrane</keyword>
<dbReference type="GeneID" id="117651679"/>